<dbReference type="Gene3D" id="2.120.10.30">
    <property type="entry name" value="TolB, C-terminal domain"/>
    <property type="match status" value="1"/>
</dbReference>
<evidence type="ECO:0000259" key="2">
    <source>
        <dbReference type="Pfam" id="PF07995"/>
    </source>
</evidence>
<accession>A0ABX1W5C2</accession>
<dbReference type="PANTHER" id="PTHR19328">
    <property type="entry name" value="HEDGEHOG-INTERACTING PROTEIN"/>
    <property type="match status" value="1"/>
</dbReference>
<evidence type="ECO:0000313" key="3">
    <source>
        <dbReference type="EMBL" id="NNU34205.1"/>
    </source>
</evidence>
<gene>
    <name evidence="3" type="ORF">HK413_08710</name>
</gene>
<dbReference type="SUPFAM" id="SSF50952">
    <property type="entry name" value="Soluble quinoprotein glucose dehydrogenase"/>
    <property type="match status" value="1"/>
</dbReference>
<reference evidence="3 4" key="1">
    <citation type="submission" date="2020-05" db="EMBL/GenBank/DDBJ databases">
        <authorList>
            <person name="Khan S.A."/>
            <person name="Jeon C.O."/>
            <person name="Chun B.H."/>
        </authorList>
    </citation>
    <scope>NUCLEOTIDE SEQUENCE [LARGE SCALE GENOMIC DNA]</scope>
    <source>
        <strain evidence="3 4">S1162</strain>
    </source>
</reference>
<feature type="chain" id="PRO_5046639624" description="Glucose/Sorbosone dehydrogenase domain-containing protein" evidence="1">
    <location>
        <begin position="22"/>
        <end position="138"/>
    </location>
</feature>
<organism evidence="3 4">
    <name type="scientific">Mucilaginibacter humi</name>
    <dbReference type="NCBI Taxonomy" id="2732510"/>
    <lineage>
        <taxon>Bacteria</taxon>
        <taxon>Pseudomonadati</taxon>
        <taxon>Bacteroidota</taxon>
        <taxon>Sphingobacteriia</taxon>
        <taxon>Sphingobacteriales</taxon>
        <taxon>Sphingobacteriaceae</taxon>
        <taxon>Mucilaginibacter</taxon>
    </lineage>
</organism>
<dbReference type="PANTHER" id="PTHR19328:SF13">
    <property type="entry name" value="HIPL1 PROTEIN"/>
    <property type="match status" value="1"/>
</dbReference>
<dbReference type="InterPro" id="IPR011041">
    <property type="entry name" value="Quinoprot_gluc/sorb_DH_b-prop"/>
</dbReference>
<protein>
    <recommendedName>
        <fullName evidence="2">Glucose/Sorbosone dehydrogenase domain-containing protein</fullName>
    </recommendedName>
</protein>
<dbReference type="InterPro" id="IPR011042">
    <property type="entry name" value="6-blade_b-propeller_TolB-like"/>
</dbReference>
<proteinExistence type="predicted"/>
<evidence type="ECO:0000313" key="4">
    <source>
        <dbReference type="Proteomes" id="UP000566071"/>
    </source>
</evidence>
<evidence type="ECO:0000256" key="1">
    <source>
        <dbReference type="SAM" id="SignalP"/>
    </source>
</evidence>
<dbReference type="Proteomes" id="UP000566071">
    <property type="component" value="Unassembled WGS sequence"/>
</dbReference>
<dbReference type="Pfam" id="PF07995">
    <property type="entry name" value="GSDH"/>
    <property type="match status" value="1"/>
</dbReference>
<name>A0ABX1W5C2_9SPHI</name>
<dbReference type="InterPro" id="IPR012938">
    <property type="entry name" value="Glc/Sorbosone_DH"/>
</dbReference>
<comment type="caution">
    <text evidence="3">The sequence shown here is derived from an EMBL/GenBank/DDBJ whole genome shotgun (WGS) entry which is preliminary data.</text>
</comment>
<keyword evidence="1" id="KW-0732">Signal</keyword>
<sequence>MRKHILLSGLITAVLILNASAQQKPDENRFTKVVLAQRIEEPMQFQILKDGKVLYAERKGKLKLYNPVTQKISVIHEFSVSTKYVSQTGEVSEAEDGLQGVILDPDFYKNHFIYVYYAPAGNESVNRLERYTGMEKAH</sequence>
<dbReference type="EMBL" id="JABFCR010000035">
    <property type="protein sequence ID" value="NNU34205.1"/>
    <property type="molecule type" value="Genomic_DNA"/>
</dbReference>
<feature type="domain" description="Glucose/Sorbosone dehydrogenase" evidence="2">
    <location>
        <begin position="40"/>
        <end position="132"/>
    </location>
</feature>
<keyword evidence="4" id="KW-1185">Reference proteome</keyword>
<feature type="signal peptide" evidence="1">
    <location>
        <begin position="1"/>
        <end position="21"/>
    </location>
</feature>
<dbReference type="RefSeq" id="WP_175269890.1">
    <property type="nucleotide sequence ID" value="NZ_JABFCR010000035.1"/>
</dbReference>